<dbReference type="HOGENOM" id="CLU_070010_0_1_7"/>
<dbReference type="PANTHER" id="PTHR43546:SF8">
    <property type="entry name" value="METALLO-BETA-LACTAMASE DOMAIN-CONTAINING PROTEIN"/>
    <property type="match status" value="1"/>
</dbReference>
<dbReference type="KEGG" id="dbr:Deba_1082"/>
<dbReference type="Gene3D" id="3.60.15.10">
    <property type="entry name" value="Ribonuclease Z/Hydroxyacylglutathione hydrolase-like"/>
    <property type="match status" value="1"/>
</dbReference>
<dbReference type="EMBL" id="CP002085">
    <property type="protein sequence ID" value="ADK84450.1"/>
    <property type="molecule type" value="Genomic_DNA"/>
</dbReference>
<dbReference type="Proteomes" id="UP000009047">
    <property type="component" value="Chromosome"/>
</dbReference>
<dbReference type="AlphaFoldDB" id="E1QIM7"/>
<dbReference type="InterPro" id="IPR050114">
    <property type="entry name" value="UPF0173_UPF0282_UlaG_hydrolase"/>
</dbReference>
<dbReference type="InterPro" id="IPR036866">
    <property type="entry name" value="RibonucZ/Hydroxyglut_hydro"/>
</dbReference>
<evidence type="ECO:0000313" key="1">
    <source>
        <dbReference type="EMBL" id="ADK84450.1"/>
    </source>
</evidence>
<dbReference type="RefSeq" id="WP_013257904.1">
    <property type="nucleotide sequence ID" value="NC_014365.1"/>
</dbReference>
<accession>E1QIM7</accession>
<dbReference type="PANTHER" id="PTHR43546">
    <property type="entry name" value="UPF0173 METAL-DEPENDENT HYDROLASE MJ1163-RELATED"/>
    <property type="match status" value="1"/>
</dbReference>
<protein>
    <recommendedName>
        <fullName evidence="3">MBL fold metallo-hydrolase</fullName>
    </recommendedName>
</protein>
<sequence>MADQAAIEKIVANLHWLGHDCFRLDRPQGPIYWDPYRIAGGPTASLILITHDHYDHCSPEDVAKIQGPETVILAEADAAEKLTGKVAAMVPGKTGRVGDVDVVAVPAYNLGKDFHPKNNLWLGYVIKVDGVSIYHAGDSDYIPEMDKLIVDIALLPVSGTYVMTAEEAAQAAMAIGPKLAIPMHYGAIVGDETDALRFAKELDGVIPVRVLPKE</sequence>
<name>E1QIM7_DESB2</name>
<dbReference type="SUPFAM" id="SSF56281">
    <property type="entry name" value="Metallo-hydrolase/oxidoreductase"/>
    <property type="match status" value="1"/>
</dbReference>
<gene>
    <name evidence="1" type="ordered locus">Deba_1082</name>
</gene>
<proteinExistence type="predicted"/>
<evidence type="ECO:0000313" key="2">
    <source>
        <dbReference type="Proteomes" id="UP000009047"/>
    </source>
</evidence>
<organism evidence="1 2">
    <name type="scientific">Desulfarculus baarsii (strain ATCC 33931 / DSM 2075 / LMG 7858 / VKM B-1802 / 2st14)</name>
    <dbReference type="NCBI Taxonomy" id="644282"/>
    <lineage>
        <taxon>Bacteria</taxon>
        <taxon>Pseudomonadati</taxon>
        <taxon>Thermodesulfobacteriota</taxon>
        <taxon>Desulfarculia</taxon>
        <taxon>Desulfarculales</taxon>
        <taxon>Desulfarculaceae</taxon>
        <taxon>Desulfarculus</taxon>
    </lineage>
</organism>
<dbReference type="Pfam" id="PF13483">
    <property type="entry name" value="Lactamase_B_3"/>
    <property type="match status" value="1"/>
</dbReference>
<keyword evidence="2" id="KW-1185">Reference proteome</keyword>
<dbReference type="STRING" id="644282.Deba_1082"/>
<dbReference type="OrthoDB" id="9789133at2"/>
<reference evidence="1 2" key="1">
    <citation type="journal article" date="2010" name="Stand. Genomic Sci.">
        <title>Complete genome sequence of Desulfarculus baarsii type strain (2st14).</title>
        <authorList>
            <person name="Sun H."/>
            <person name="Spring S."/>
            <person name="Lapidus A."/>
            <person name="Davenport K."/>
            <person name="Del Rio T.G."/>
            <person name="Tice H."/>
            <person name="Nolan M."/>
            <person name="Copeland A."/>
            <person name="Cheng J.F."/>
            <person name="Lucas S."/>
            <person name="Tapia R."/>
            <person name="Goodwin L."/>
            <person name="Pitluck S."/>
            <person name="Ivanova N."/>
            <person name="Pagani I."/>
            <person name="Mavromatis K."/>
            <person name="Ovchinnikova G."/>
            <person name="Pati A."/>
            <person name="Chen A."/>
            <person name="Palaniappan K."/>
            <person name="Hauser L."/>
            <person name="Chang Y.J."/>
            <person name="Jeffries C.D."/>
            <person name="Detter J.C."/>
            <person name="Han C."/>
            <person name="Rohde M."/>
            <person name="Brambilla E."/>
            <person name="Goker M."/>
            <person name="Woyke T."/>
            <person name="Bristow J."/>
            <person name="Eisen J.A."/>
            <person name="Markowitz V."/>
            <person name="Hugenholtz P."/>
            <person name="Kyrpides N.C."/>
            <person name="Klenk H.P."/>
            <person name="Land M."/>
        </authorList>
    </citation>
    <scope>NUCLEOTIDE SEQUENCE [LARGE SCALE GENOMIC DNA]</scope>
    <source>
        <strain evidence="2">ATCC 33931 / DSM 2075 / LMG 7858 / VKM B-1802 / 2st14</strain>
    </source>
</reference>
<evidence type="ECO:0008006" key="3">
    <source>
        <dbReference type="Google" id="ProtNLM"/>
    </source>
</evidence>
<dbReference type="eggNOG" id="COG2220">
    <property type="taxonomic scope" value="Bacteria"/>
</dbReference>